<evidence type="ECO:0000313" key="1">
    <source>
        <dbReference type="EMBL" id="OQP56649.1"/>
    </source>
</evidence>
<dbReference type="OrthoDB" id="10011320at2"/>
<reference evidence="2" key="1">
    <citation type="submission" date="2016-04" db="EMBL/GenBank/DDBJ databases">
        <authorList>
            <person name="Chen L."/>
            <person name="Zhuang W."/>
            <person name="Wang G."/>
        </authorList>
    </citation>
    <scope>NUCLEOTIDE SEQUENCE [LARGE SCALE GENOMIC DNA]</scope>
    <source>
        <strain evidence="2">208</strain>
    </source>
</reference>
<dbReference type="EMBL" id="LWBP01000199">
    <property type="protein sequence ID" value="OQP56649.1"/>
    <property type="molecule type" value="Genomic_DNA"/>
</dbReference>
<protein>
    <submittedName>
        <fullName evidence="1">Uncharacterized protein</fullName>
    </submittedName>
</protein>
<dbReference type="AlphaFoldDB" id="A0A1V9FE52"/>
<comment type="caution">
    <text evidence="1">The sequence shown here is derived from an EMBL/GenBank/DDBJ whole genome shotgun (WGS) entry which is preliminary data.</text>
</comment>
<name>A0A1V9FE52_9BACT</name>
<evidence type="ECO:0000313" key="2">
    <source>
        <dbReference type="Proteomes" id="UP000192276"/>
    </source>
</evidence>
<gene>
    <name evidence="1" type="ORF">A4R26_05700</name>
</gene>
<keyword evidence="2" id="KW-1185">Reference proteome</keyword>
<proteinExistence type="predicted"/>
<dbReference type="Proteomes" id="UP000192276">
    <property type="component" value="Unassembled WGS sequence"/>
</dbReference>
<organism evidence="1 2">
    <name type="scientific">Niastella populi</name>
    <dbReference type="NCBI Taxonomy" id="550983"/>
    <lineage>
        <taxon>Bacteria</taxon>
        <taxon>Pseudomonadati</taxon>
        <taxon>Bacteroidota</taxon>
        <taxon>Chitinophagia</taxon>
        <taxon>Chitinophagales</taxon>
        <taxon>Chitinophagaceae</taxon>
        <taxon>Niastella</taxon>
    </lineage>
</organism>
<sequence length="69" mass="8169">MIKKNTPDHISTLIKNADDCDKRDREERQNERNYNFKIMATVLFTSVRFTETISPVVLQKIANWLKTIE</sequence>
<dbReference type="RefSeq" id="WP_081168894.1">
    <property type="nucleotide sequence ID" value="NZ_LWBP01000199.1"/>
</dbReference>
<accession>A0A1V9FE52</accession>